<feature type="transmembrane region" description="Helical" evidence="8">
    <location>
        <begin position="6"/>
        <end position="21"/>
    </location>
</feature>
<evidence type="ECO:0000256" key="6">
    <source>
        <dbReference type="ARBA" id="ARBA00023136"/>
    </source>
</evidence>
<evidence type="ECO:0000256" key="4">
    <source>
        <dbReference type="ARBA" id="ARBA00022692"/>
    </source>
</evidence>
<evidence type="ECO:0000256" key="3">
    <source>
        <dbReference type="ARBA" id="ARBA00022475"/>
    </source>
</evidence>
<keyword evidence="6 8" id="KW-0472">Membrane</keyword>
<evidence type="ECO:0000256" key="8">
    <source>
        <dbReference type="SAM" id="Phobius"/>
    </source>
</evidence>
<dbReference type="EMBL" id="JAPCID010000095">
    <property type="protein sequence ID" value="MDA0142492.1"/>
    <property type="molecule type" value="Genomic_DNA"/>
</dbReference>
<accession>A0ABT4RV81</accession>
<gene>
    <name evidence="9" type="ORF">OJ962_33720</name>
</gene>
<evidence type="ECO:0000256" key="1">
    <source>
        <dbReference type="ARBA" id="ARBA00004651"/>
    </source>
</evidence>
<comment type="caution">
    <text evidence="9">The sequence shown here is derived from an EMBL/GenBank/DDBJ whole genome shotgun (WGS) entry which is preliminary data.</text>
</comment>
<evidence type="ECO:0000256" key="2">
    <source>
        <dbReference type="ARBA" id="ARBA00010388"/>
    </source>
</evidence>
<keyword evidence="4 8" id="KW-0812">Transmembrane</keyword>
<comment type="similarity">
    <text evidence="2">Belongs to the CPA3 antiporters (TC 2.A.63) subunit C family.</text>
</comment>
<protein>
    <submittedName>
        <fullName evidence="9">Sodium:proton antiporter</fullName>
    </submittedName>
</protein>
<feature type="transmembrane region" description="Helical" evidence="8">
    <location>
        <begin position="28"/>
        <end position="49"/>
    </location>
</feature>
<evidence type="ECO:0000313" key="9">
    <source>
        <dbReference type="EMBL" id="MDA0142492.1"/>
    </source>
</evidence>
<keyword evidence="3" id="KW-1003">Cell membrane</keyword>
<dbReference type="Pfam" id="PF00420">
    <property type="entry name" value="Oxidored_q2"/>
    <property type="match status" value="1"/>
</dbReference>
<feature type="transmembrane region" description="Helical" evidence="8">
    <location>
        <begin position="69"/>
        <end position="96"/>
    </location>
</feature>
<keyword evidence="10" id="KW-1185">Reference proteome</keyword>
<dbReference type="RefSeq" id="WP_202958678.1">
    <property type="nucleotide sequence ID" value="NZ_JAPCID010000095.1"/>
</dbReference>
<reference evidence="9" key="1">
    <citation type="submission" date="2022-10" db="EMBL/GenBank/DDBJ databases">
        <title>The WGS of Solirubrobacter sp. CPCC 204708.</title>
        <authorList>
            <person name="Jiang Z."/>
        </authorList>
    </citation>
    <scope>NUCLEOTIDE SEQUENCE</scope>
    <source>
        <strain evidence="9">CPCC 204708</strain>
    </source>
</reference>
<dbReference type="Gene3D" id="1.10.287.3510">
    <property type="match status" value="1"/>
</dbReference>
<evidence type="ECO:0000256" key="5">
    <source>
        <dbReference type="ARBA" id="ARBA00022989"/>
    </source>
</evidence>
<sequence length="143" mass="15323">MNPLFAIVIGVLFGCGVFLLLKPDLFRVIAGLVLVSNAANLTLMASGLTRSGQAPIAPVEGNEPVADPLVQAMTLTALVIGFAVTSVLLALCYGVYRARRSVDLDELSREEAAEAAALEADEPPLDEESEYDQQDEFDEEIVR</sequence>
<dbReference type="Proteomes" id="UP001147700">
    <property type="component" value="Unassembled WGS sequence"/>
</dbReference>
<name>A0ABT4RV81_9ACTN</name>
<keyword evidence="5 8" id="KW-1133">Transmembrane helix</keyword>
<organism evidence="9 10">
    <name type="scientific">Solirubrobacter deserti</name>
    <dbReference type="NCBI Taxonomy" id="2282478"/>
    <lineage>
        <taxon>Bacteria</taxon>
        <taxon>Bacillati</taxon>
        <taxon>Actinomycetota</taxon>
        <taxon>Thermoleophilia</taxon>
        <taxon>Solirubrobacterales</taxon>
        <taxon>Solirubrobacteraceae</taxon>
        <taxon>Solirubrobacter</taxon>
    </lineage>
</organism>
<evidence type="ECO:0000256" key="7">
    <source>
        <dbReference type="SAM" id="MobiDB-lite"/>
    </source>
</evidence>
<feature type="region of interest" description="Disordered" evidence="7">
    <location>
        <begin position="113"/>
        <end position="143"/>
    </location>
</feature>
<comment type="subcellular location">
    <subcellularLocation>
        <location evidence="1">Cell membrane</location>
        <topology evidence="1">Multi-pass membrane protein</topology>
    </subcellularLocation>
</comment>
<evidence type="ECO:0000313" key="10">
    <source>
        <dbReference type="Proteomes" id="UP001147700"/>
    </source>
</evidence>
<dbReference type="InterPro" id="IPR039428">
    <property type="entry name" value="NUOK/Mnh_C1-like"/>
</dbReference>
<proteinExistence type="inferred from homology"/>
<dbReference type="PANTHER" id="PTHR34583">
    <property type="entry name" value="ANTIPORTER SUBUNIT MNHC2-RELATED"/>
    <property type="match status" value="1"/>
</dbReference>
<dbReference type="InterPro" id="IPR050601">
    <property type="entry name" value="CPA3_antiporter_subunitC"/>
</dbReference>
<dbReference type="PANTHER" id="PTHR34583:SF2">
    <property type="entry name" value="ANTIPORTER SUBUNIT MNHC2-RELATED"/>
    <property type="match status" value="1"/>
</dbReference>
<feature type="compositionally biased region" description="Acidic residues" evidence="7">
    <location>
        <begin position="119"/>
        <end position="143"/>
    </location>
</feature>